<evidence type="ECO:0000256" key="5">
    <source>
        <dbReference type="ARBA" id="ARBA00022989"/>
    </source>
</evidence>
<dbReference type="PANTHER" id="PTHR46187">
    <property type="entry name" value="ALKALINE CERAMIDASE 3"/>
    <property type="match status" value="1"/>
</dbReference>
<evidence type="ECO:0000256" key="8">
    <source>
        <dbReference type="PIRSR" id="PIRSR608901-2"/>
    </source>
</evidence>
<feature type="binding site" evidence="8">
    <location>
        <position position="239"/>
    </location>
    <ligand>
        <name>Zn(2+)</name>
        <dbReference type="ChEBI" id="CHEBI:29105"/>
        <note>catalytic</note>
    </ligand>
</feature>
<sequence length="303" mass="33718">MTINETVSQMWDTGFWGPVTATLDWCEANYQFSHYVAETANTFSNIFTMSMALYGAHQVQVASLPGRYLAGWTGFALVGLGSFIFHATLLYEAQLADELPMIYVASYCLAILNDTQPGFSLTSPRALSLTALYFLFNILFTWSYAVYRNPIYHQAVFASIMFLNAFRTYYLLHHAPAALRIPQYLKSTIGKIFSAGAGIFAFGFFVWNLDNIFCNTVTGWKQSLGWPAAFLLEGHSWWHVFTALGTYLMIIGNTLTLASCATSTDFTLCLKDSHTNYTIVSQYGLPGIVRTSSIPSKGKAKAL</sequence>
<evidence type="ECO:0000256" key="6">
    <source>
        <dbReference type="ARBA" id="ARBA00023136"/>
    </source>
</evidence>
<dbReference type="GO" id="GO:0046513">
    <property type="term" value="P:ceramide biosynthetic process"/>
    <property type="evidence" value="ECO:0007669"/>
    <property type="project" value="TreeGrafter"/>
</dbReference>
<feature type="binding site" evidence="7">
    <location>
        <position position="38"/>
    </location>
    <ligand>
        <name>Ca(2+)</name>
        <dbReference type="ChEBI" id="CHEBI:29108"/>
    </ligand>
</feature>
<keyword evidence="11" id="KW-1185">Reference proteome</keyword>
<dbReference type="GO" id="GO:0046872">
    <property type="term" value="F:metal ion binding"/>
    <property type="evidence" value="ECO:0007669"/>
    <property type="project" value="UniProtKB-KW"/>
</dbReference>
<feature type="transmembrane region" description="Helical" evidence="9">
    <location>
        <begin position="126"/>
        <end position="145"/>
    </location>
</feature>
<comment type="similarity">
    <text evidence="2">Belongs to the alkaline ceramidase family.</text>
</comment>
<evidence type="ECO:0000256" key="2">
    <source>
        <dbReference type="ARBA" id="ARBA00009780"/>
    </source>
</evidence>
<dbReference type="GO" id="GO:0046514">
    <property type="term" value="P:ceramide catabolic process"/>
    <property type="evidence" value="ECO:0007669"/>
    <property type="project" value="TreeGrafter"/>
</dbReference>
<keyword evidence="6 9" id="KW-0472">Membrane</keyword>
<evidence type="ECO:0000313" key="11">
    <source>
        <dbReference type="Proteomes" id="UP000292702"/>
    </source>
</evidence>
<evidence type="ECO:0000256" key="7">
    <source>
        <dbReference type="PIRSR" id="PIRSR608901-1"/>
    </source>
</evidence>
<keyword evidence="7" id="KW-0106">Calcium</keyword>
<comment type="caution">
    <text evidence="10">The sequence shown here is derived from an EMBL/GenBank/DDBJ whole genome shotgun (WGS) entry which is preliminary data.</text>
</comment>
<evidence type="ECO:0000256" key="4">
    <source>
        <dbReference type="ARBA" id="ARBA00022801"/>
    </source>
</evidence>
<feature type="binding site" evidence="7">
    <location>
        <position position="27"/>
    </location>
    <ligand>
        <name>Ca(2+)</name>
        <dbReference type="ChEBI" id="CHEBI:29108"/>
    </ligand>
</feature>
<feature type="transmembrane region" description="Helical" evidence="9">
    <location>
        <begin position="69"/>
        <end position="91"/>
    </location>
</feature>
<dbReference type="EMBL" id="RWJN01000009">
    <property type="protein sequence ID" value="TCD71185.1"/>
    <property type="molecule type" value="Genomic_DNA"/>
</dbReference>
<evidence type="ECO:0000256" key="1">
    <source>
        <dbReference type="ARBA" id="ARBA00004141"/>
    </source>
</evidence>
<reference evidence="10 11" key="1">
    <citation type="submission" date="2018-11" db="EMBL/GenBank/DDBJ databases">
        <title>Genome assembly of Steccherinum ochraceum LE-BIN_3174, the white-rot fungus of the Steccherinaceae family (The Residual Polyporoid clade, Polyporales, Basidiomycota).</title>
        <authorList>
            <person name="Fedorova T.V."/>
            <person name="Glazunova O.A."/>
            <person name="Landesman E.O."/>
            <person name="Moiseenko K.V."/>
            <person name="Psurtseva N.V."/>
            <person name="Savinova O.S."/>
            <person name="Shakhova N.V."/>
            <person name="Tyazhelova T.V."/>
            <person name="Vasina D.V."/>
        </authorList>
    </citation>
    <scope>NUCLEOTIDE SEQUENCE [LARGE SCALE GENOMIC DNA]</scope>
    <source>
        <strain evidence="10 11">LE-BIN_3174</strain>
    </source>
</reference>
<gene>
    <name evidence="10" type="ORF">EIP91_012135</name>
</gene>
<dbReference type="GO" id="GO:0005789">
    <property type="term" value="C:endoplasmic reticulum membrane"/>
    <property type="evidence" value="ECO:0007669"/>
    <property type="project" value="TreeGrafter"/>
</dbReference>
<dbReference type="GO" id="GO:0016811">
    <property type="term" value="F:hydrolase activity, acting on carbon-nitrogen (but not peptide) bonds, in linear amides"/>
    <property type="evidence" value="ECO:0007669"/>
    <property type="project" value="InterPro"/>
</dbReference>
<dbReference type="STRING" id="92696.A0A4R0RWF5"/>
<keyword evidence="4" id="KW-0378">Hydrolase</keyword>
<evidence type="ECO:0000256" key="3">
    <source>
        <dbReference type="ARBA" id="ARBA00022692"/>
    </source>
</evidence>
<organism evidence="10 11">
    <name type="scientific">Steccherinum ochraceum</name>
    <dbReference type="NCBI Taxonomy" id="92696"/>
    <lineage>
        <taxon>Eukaryota</taxon>
        <taxon>Fungi</taxon>
        <taxon>Dikarya</taxon>
        <taxon>Basidiomycota</taxon>
        <taxon>Agaricomycotina</taxon>
        <taxon>Agaricomycetes</taxon>
        <taxon>Polyporales</taxon>
        <taxon>Steccherinaceae</taxon>
        <taxon>Steccherinum</taxon>
    </lineage>
</organism>
<feature type="binding site" evidence="7">
    <location>
        <position position="29"/>
    </location>
    <ligand>
        <name>Ca(2+)</name>
        <dbReference type="ChEBI" id="CHEBI:29108"/>
    </ligand>
</feature>
<feature type="transmembrane region" description="Helical" evidence="9">
    <location>
        <begin position="192"/>
        <end position="209"/>
    </location>
</feature>
<evidence type="ECO:0000313" key="10">
    <source>
        <dbReference type="EMBL" id="TCD71185.1"/>
    </source>
</evidence>
<feature type="binding site" evidence="8">
    <location>
        <position position="86"/>
    </location>
    <ligand>
        <name>Zn(2+)</name>
        <dbReference type="ChEBI" id="CHEBI:29105"/>
        <note>catalytic</note>
    </ligand>
</feature>
<evidence type="ECO:0000256" key="9">
    <source>
        <dbReference type="SAM" id="Phobius"/>
    </source>
</evidence>
<comment type="cofactor">
    <cofactor evidence="8">
        <name>Zn(2+)</name>
        <dbReference type="ChEBI" id="CHEBI:29105"/>
    </cofactor>
</comment>
<comment type="subcellular location">
    <subcellularLocation>
        <location evidence="1">Membrane</location>
        <topology evidence="1">Multi-pass membrane protein</topology>
    </subcellularLocation>
</comment>
<dbReference type="PANTHER" id="PTHR46187:SF3">
    <property type="entry name" value="ALKALINE CERAMIDASE 3"/>
    <property type="match status" value="1"/>
</dbReference>
<accession>A0A4R0RWF5</accession>
<keyword evidence="5 9" id="KW-1133">Transmembrane helix</keyword>
<dbReference type="AlphaFoldDB" id="A0A4R0RWF5"/>
<dbReference type="InterPro" id="IPR008901">
    <property type="entry name" value="ACER"/>
</dbReference>
<evidence type="ECO:0008006" key="12">
    <source>
        <dbReference type="Google" id="ProtNLM"/>
    </source>
</evidence>
<name>A0A4R0RWF5_9APHY</name>
<keyword evidence="7" id="KW-0479">Metal-binding</keyword>
<keyword evidence="8" id="KW-0862">Zinc</keyword>
<dbReference type="Pfam" id="PF05875">
    <property type="entry name" value="Ceramidase"/>
    <property type="match status" value="1"/>
</dbReference>
<dbReference type="Proteomes" id="UP000292702">
    <property type="component" value="Unassembled WGS sequence"/>
</dbReference>
<feature type="binding site" evidence="7">
    <location>
        <position position="25"/>
    </location>
    <ligand>
        <name>Ca(2+)</name>
        <dbReference type="ChEBI" id="CHEBI:29108"/>
    </ligand>
</feature>
<feature type="binding site" evidence="7">
    <location>
        <position position="24"/>
    </location>
    <ligand>
        <name>Ca(2+)</name>
        <dbReference type="ChEBI" id="CHEBI:29108"/>
    </ligand>
</feature>
<protein>
    <recommendedName>
        <fullName evidence="12">Alkaline ceramidase 3</fullName>
    </recommendedName>
</protein>
<keyword evidence="3 9" id="KW-0812">Transmembrane</keyword>
<feature type="transmembrane region" description="Helical" evidence="9">
    <location>
        <begin position="151"/>
        <end position="172"/>
    </location>
</feature>
<feature type="binding site" evidence="8">
    <location>
        <position position="235"/>
    </location>
    <ligand>
        <name>Zn(2+)</name>
        <dbReference type="ChEBI" id="CHEBI:29105"/>
        <note>catalytic</note>
    </ligand>
</feature>
<dbReference type="OrthoDB" id="187171at2759"/>
<proteinExistence type="inferred from homology"/>